<sequence length="115" mass="12640">MGIEFLTRTRPTIRKHIDRKRVELATPDLFTQQPTNHPRCAMISLNKGADVKEGDRLTIELGSTSITVRLENKFVGVYDNPNSEVLTNLSNSGGTAGGVVRRIMKLSGKAEVSLC</sequence>
<accession>A0A546XXT5</accession>
<name>A0A546XXT5_AGRTU</name>
<protein>
    <submittedName>
        <fullName evidence="1">Uncharacterized protein</fullName>
    </submittedName>
</protein>
<comment type="caution">
    <text evidence="1">The sequence shown here is derived from an EMBL/GenBank/DDBJ whole genome shotgun (WGS) entry which is preliminary data.</text>
</comment>
<dbReference type="Proteomes" id="UP000317023">
    <property type="component" value="Unassembled WGS sequence"/>
</dbReference>
<dbReference type="RefSeq" id="WP_142858021.1">
    <property type="nucleotide sequence ID" value="NZ_SGOE01000004.1"/>
</dbReference>
<evidence type="ECO:0000313" key="1">
    <source>
        <dbReference type="EMBL" id="TRB05571.1"/>
    </source>
</evidence>
<reference evidence="1 2" key="1">
    <citation type="journal article" date="2019" name="Appl. Microbiol. Biotechnol.">
        <title>Differential efficiency of wild type rhizogenic strains for rol gene transformation of plants.</title>
        <authorList>
            <person name="Desmet S."/>
            <person name="De Keyser E."/>
            <person name="Van Vaerenbergh J."/>
            <person name="Baeyen S."/>
            <person name="Van Huylenbroeck J."/>
            <person name="Geelen D."/>
            <person name="Dhooghe E."/>
        </authorList>
    </citation>
    <scope>NUCLEOTIDE SEQUENCE [LARGE SCALE GENOMIC DNA]</scope>
    <source>
        <strain evidence="1 2">MAFF210266</strain>
    </source>
</reference>
<proteinExistence type="predicted"/>
<evidence type="ECO:0000313" key="2">
    <source>
        <dbReference type="Proteomes" id="UP000317023"/>
    </source>
</evidence>
<dbReference type="EMBL" id="SGOE01000004">
    <property type="protein sequence ID" value="TRB05571.1"/>
    <property type="molecule type" value="Genomic_DNA"/>
</dbReference>
<organism evidence="1 2">
    <name type="scientific">Agrobacterium tumefaciens</name>
    <dbReference type="NCBI Taxonomy" id="358"/>
    <lineage>
        <taxon>Bacteria</taxon>
        <taxon>Pseudomonadati</taxon>
        <taxon>Pseudomonadota</taxon>
        <taxon>Alphaproteobacteria</taxon>
        <taxon>Hyphomicrobiales</taxon>
        <taxon>Rhizobiaceae</taxon>
        <taxon>Rhizobium/Agrobacterium group</taxon>
        <taxon>Agrobacterium</taxon>
        <taxon>Agrobacterium tumefaciens complex</taxon>
    </lineage>
</organism>
<dbReference type="AlphaFoldDB" id="A0A546XXT5"/>
<gene>
    <name evidence="1" type="ORF">EXN61_17365</name>
</gene>